<keyword evidence="1" id="KW-1133">Transmembrane helix</keyword>
<organism evidence="2 3">
    <name type="scientific">Actinomadura livida</name>
    <dbReference type="NCBI Taxonomy" id="79909"/>
    <lineage>
        <taxon>Bacteria</taxon>
        <taxon>Bacillati</taxon>
        <taxon>Actinomycetota</taxon>
        <taxon>Actinomycetes</taxon>
        <taxon>Streptosporangiales</taxon>
        <taxon>Thermomonosporaceae</taxon>
        <taxon>Actinomadura</taxon>
    </lineage>
</organism>
<evidence type="ECO:0000313" key="3">
    <source>
        <dbReference type="Proteomes" id="UP001501427"/>
    </source>
</evidence>
<dbReference type="EMBL" id="BAAAHD010000089">
    <property type="protein sequence ID" value="GAA0597147.1"/>
    <property type="molecule type" value="Genomic_DNA"/>
</dbReference>
<sequence length="118" mass="13331">MAASGSSHEQGEEERRARLWEVYGAMIEERRAAFQEATERIDSELGREHEEAFPRSIIALLATASLILSGVFLFQMLDTRWWIVPVALALISLISALSFALRGFGIQLVIRRRSSRRG</sequence>
<keyword evidence="3" id="KW-1185">Reference proteome</keyword>
<keyword evidence="1" id="KW-0812">Transmembrane</keyword>
<feature type="transmembrane region" description="Helical" evidence="1">
    <location>
        <begin position="82"/>
        <end position="110"/>
    </location>
</feature>
<evidence type="ECO:0000313" key="2">
    <source>
        <dbReference type="EMBL" id="GAA0597147.1"/>
    </source>
</evidence>
<name>A0ABN1FSW4_9ACTN</name>
<reference evidence="2 3" key="1">
    <citation type="journal article" date="2019" name="Int. J. Syst. Evol. Microbiol.">
        <title>The Global Catalogue of Microorganisms (GCM) 10K type strain sequencing project: providing services to taxonomists for standard genome sequencing and annotation.</title>
        <authorList>
            <consortium name="The Broad Institute Genomics Platform"/>
            <consortium name="The Broad Institute Genome Sequencing Center for Infectious Disease"/>
            <person name="Wu L."/>
            <person name="Ma J."/>
        </authorList>
    </citation>
    <scope>NUCLEOTIDE SEQUENCE [LARGE SCALE GENOMIC DNA]</scope>
    <source>
        <strain evidence="2 3">JCM 10667</strain>
    </source>
</reference>
<comment type="caution">
    <text evidence="2">The sequence shown here is derived from an EMBL/GenBank/DDBJ whole genome shotgun (WGS) entry which is preliminary data.</text>
</comment>
<accession>A0ABN1FSW4</accession>
<feature type="transmembrane region" description="Helical" evidence="1">
    <location>
        <begin position="57"/>
        <end position="76"/>
    </location>
</feature>
<proteinExistence type="predicted"/>
<evidence type="ECO:0000256" key="1">
    <source>
        <dbReference type="SAM" id="Phobius"/>
    </source>
</evidence>
<evidence type="ECO:0008006" key="4">
    <source>
        <dbReference type="Google" id="ProtNLM"/>
    </source>
</evidence>
<protein>
    <recommendedName>
        <fullName evidence="4">DUF3040 domain-containing protein</fullName>
    </recommendedName>
</protein>
<dbReference type="Proteomes" id="UP001501427">
    <property type="component" value="Unassembled WGS sequence"/>
</dbReference>
<keyword evidence="1" id="KW-0472">Membrane</keyword>
<gene>
    <name evidence="2" type="ORF">GCM10009546_68980</name>
</gene>